<dbReference type="SUPFAM" id="SSF49265">
    <property type="entry name" value="Fibronectin type III"/>
    <property type="match status" value="1"/>
</dbReference>
<evidence type="ECO:0000256" key="1">
    <source>
        <dbReference type="ARBA" id="ARBA00023277"/>
    </source>
</evidence>
<dbReference type="InterPro" id="IPR003961">
    <property type="entry name" value="FN3_dom"/>
</dbReference>
<proteinExistence type="predicted"/>
<reference evidence="8 9" key="1">
    <citation type="submission" date="2019-06" db="EMBL/GenBank/DDBJ databases">
        <title>Sequencing the genomes of 1000 actinobacteria strains.</title>
        <authorList>
            <person name="Klenk H.-P."/>
        </authorList>
    </citation>
    <scope>NUCLEOTIDE SEQUENCE [LARGE SCALE GENOMIC DNA]</scope>
    <source>
        <strain evidence="8 9">DSM 45679</strain>
    </source>
</reference>
<comment type="caution">
    <text evidence="8">The sequence shown here is derived from an EMBL/GenBank/DDBJ whole genome shotgun (WGS) entry which is preliminary data.</text>
</comment>
<feature type="compositionally biased region" description="Low complexity" evidence="4">
    <location>
        <begin position="145"/>
        <end position="158"/>
    </location>
</feature>
<dbReference type="InterPro" id="IPR013783">
    <property type="entry name" value="Ig-like_fold"/>
</dbReference>
<keyword evidence="2" id="KW-0326">Glycosidase</keyword>
<keyword evidence="1" id="KW-0119">Carbohydrate metabolism</keyword>
<dbReference type="GO" id="GO:0030247">
    <property type="term" value="F:polysaccharide binding"/>
    <property type="evidence" value="ECO:0007669"/>
    <property type="project" value="UniProtKB-UniRule"/>
</dbReference>
<dbReference type="Proteomes" id="UP000320876">
    <property type="component" value="Unassembled WGS sequence"/>
</dbReference>
<feature type="region of interest" description="Disordered" evidence="4">
    <location>
        <begin position="130"/>
        <end position="158"/>
    </location>
</feature>
<keyword evidence="8" id="KW-0378">Hydrolase</keyword>
<dbReference type="Pfam" id="PF00553">
    <property type="entry name" value="CBM_2"/>
    <property type="match status" value="1"/>
</dbReference>
<dbReference type="PROSITE" id="PS50853">
    <property type="entry name" value="FN3"/>
    <property type="match status" value="1"/>
</dbReference>
<evidence type="ECO:0000256" key="3">
    <source>
        <dbReference type="ARBA" id="ARBA00023326"/>
    </source>
</evidence>
<dbReference type="GO" id="GO:0004553">
    <property type="term" value="F:hydrolase activity, hydrolyzing O-glycosyl compounds"/>
    <property type="evidence" value="ECO:0007669"/>
    <property type="project" value="InterPro"/>
</dbReference>
<evidence type="ECO:0000313" key="8">
    <source>
        <dbReference type="EMBL" id="TQJ05488.1"/>
    </source>
</evidence>
<dbReference type="InterPro" id="IPR008965">
    <property type="entry name" value="CBM2/CBM3_carb-bd_dom_sf"/>
</dbReference>
<name>A0A542DQV5_AMYCI</name>
<dbReference type="CDD" id="cd06543">
    <property type="entry name" value="GH18_PF-ChiA-like"/>
    <property type="match status" value="1"/>
</dbReference>
<dbReference type="InterPro" id="IPR052750">
    <property type="entry name" value="GH18_Chitinase"/>
</dbReference>
<dbReference type="Pfam" id="PF00041">
    <property type="entry name" value="fn3"/>
    <property type="match status" value="1"/>
</dbReference>
<dbReference type="SUPFAM" id="SSF51445">
    <property type="entry name" value="(Trans)glycosidases"/>
    <property type="match status" value="1"/>
</dbReference>
<feature type="domain" description="Fibronectin type-III" evidence="6">
    <location>
        <begin position="145"/>
        <end position="231"/>
    </location>
</feature>
<feature type="signal peptide" evidence="5">
    <location>
        <begin position="1"/>
        <end position="28"/>
    </location>
</feature>
<gene>
    <name evidence="8" type="ORF">FB471_5322</name>
</gene>
<evidence type="ECO:0000313" key="9">
    <source>
        <dbReference type="Proteomes" id="UP000320876"/>
    </source>
</evidence>
<organism evidence="8 9">
    <name type="scientific">Amycolatopsis cihanbeyliensis</name>
    <dbReference type="NCBI Taxonomy" id="1128664"/>
    <lineage>
        <taxon>Bacteria</taxon>
        <taxon>Bacillati</taxon>
        <taxon>Actinomycetota</taxon>
        <taxon>Actinomycetes</taxon>
        <taxon>Pseudonocardiales</taxon>
        <taxon>Pseudonocardiaceae</taxon>
        <taxon>Amycolatopsis</taxon>
    </lineage>
</organism>
<keyword evidence="9" id="KW-1185">Reference proteome</keyword>
<dbReference type="RefSeq" id="WP_142001007.1">
    <property type="nucleotide sequence ID" value="NZ_VFML01000001.1"/>
</dbReference>
<dbReference type="SMART" id="SM00060">
    <property type="entry name" value="FN3"/>
    <property type="match status" value="1"/>
</dbReference>
<dbReference type="InterPro" id="IPR036116">
    <property type="entry name" value="FN3_sf"/>
</dbReference>
<dbReference type="PANTHER" id="PTHR42976">
    <property type="entry name" value="BIFUNCTIONAL CHITINASE/LYSOZYME-RELATED"/>
    <property type="match status" value="1"/>
</dbReference>
<dbReference type="Gene3D" id="2.60.40.290">
    <property type="match status" value="1"/>
</dbReference>
<dbReference type="InterPro" id="IPR017853">
    <property type="entry name" value="GH"/>
</dbReference>
<feature type="compositionally biased region" description="Gly residues" evidence="4">
    <location>
        <begin position="131"/>
        <end position="141"/>
    </location>
</feature>
<accession>A0A542DQV5</accession>
<dbReference type="PROSITE" id="PS51173">
    <property type="entry name" value="CBM2"/>
    <property type="match status" value="1"/>
</dbReference>
<protein>
    <submittedName>
        <fullName evidence="8">Glycosyl hydrolase family 18 (Putative chitinase)</fullName>
    </submittedName>
</protein>
<evidence type="ECO:0000256" key="2">
    <source>
        <dbReference type="ARBA" id="ARBA00023295"/>
    </source>
</evidence>
<dbReference type="EMBL" id="VFML01000001">
    <property type="protein sequence ID" value="TQJ05488.1"/>
    <property type="molecule type" value="Genomic_DNA"/>
</dbReference>
<dbReference type="PANTHER" id="PTHR42976:SF1">
    <property type="entry name" value="GH18 DOMAIN-CONTAINING PROTEIN-RELATED"/>
    <property type="match status" value="1"/>
</dbReference>
<dbReference type="AlphaFoldDB" id="A0A542DQV5"/>
<evidence type="ECO:0000256" key="5">
    <source>
        <dbReference type="SAM" id="SignalP"/>
    </source>
</evidence>
<dbReference type="OrthoDB" id="99456at2"/>
<dbReference type="SUPFAM" id="SSF49384">
    <property type="entry name" value="Carbohydrate-binding domain"/>
    <property type="match status" value="1"/>
</dbReference>
<dbReference type="GO" id="GO:0000272">
    <property type="term" value="P:polysaccharide catabolic process"/>
    <property type="evidence" value="ECO:0007669"/>
    <property type="project" value="UniProtKB-KW"/>
</dbReference>
<dbReference type="Gene3D" id="3.20.20.80">
    <property type="entry name" value="Glycosidases"/>
    <property type="match status" value="1"/>
</dbReference>
<evidence type="ECO:0000259" key="7">
    <source>
        <dbReference type="PROSITE" id="PS51173"/>
    </source>
</evidence>
<dbReference type="InterPro" id="IPR012291">
    <property type="entry name" value="CBM2_carb-bd_dom_sf"/>
</dbReference>
<keyword evidence="5" id="KW-0732">Signal</keyword>
<sequence length="520" mass="54187">MSKTRKLLVLFTATAAALLGLSAVPASAAPGLTATFTTVSDWGTGFEGKVTVSNDSETALDGWTVEFDLPAGYSINSSWNAQRTGSGQHYTFRNPSWAPTLGAGSSTSFGFNGAPGGISEILNCTLNGDPCDGGGGPGEPGAPGVPGTPSVTGTSNSSISLSWNASSGTVSGYRVYEGASPRATTSGTSTTISGLGDCTTHSYTVVAYNDSGESGRSDSVTATTGGCTQPAGIGAAPYLYLGWGNPPSATMVMEETGIEAFTMAFILSDGGCSPAWDSNRPLQGSVDARTIANVQAAGGQIVPSIGGWSGNKLGPNCSTPEALAGAYQEVIDAYGLNAIDIDIENTDEFEDPTVQDRILNALRIVEQNNPGIETIVTFPTLRSGPNYWGNRLIERAQELQVGIDVFTIMPFNFSGSDMYQDTVGASEGLKNKLKSTFGWSDATAYGHMGISGMNGLSDQRELTSLSDWTQIRDWARGNGLARLAYWAVNRDRPCPNGGVSSNCSGISQPDWEFTRITAGF</sequence>
<dbReference type="Gene3D" id="2.60.40.10">
    <property type="entry name" value="Immunoglobulins"/>
    <property type="match status" value="1"/>
</dbReference>
<dbReference type="SMART" id="SM00637">
    <property type="entry name" value="CBD_II"/>
    <property type="match status" value="1"/>
</dbReference>
<evidence type="ECO:0000256" key="4">
    <source>
        <dbReference type="SAM" id="MobiDB-lite"/>
    </source>
</evidence>
<dbReference type="InterPro" id="IPR001919">
    <property type="entry name" value="CBD2"/>
</dbReference>
<feature type="chain" id="PRO_5021951011" evidence="5">
    <location>
        <begin position="29"/>
        <end position="520"/>
    </location>
</feature>
<evidence type="ECO:0000259" key="6">
    <source>
        <dbReference type="PROSITE" id="PS50853"/>
    </source>
</evidence>
<feature type="domain" description="CBM2" evidence="7">
    <location>
        <begin position="25"/>
        <end position="134"/>
    </location>
</feature>
<keyword evidence="3" id="KW-0624">Polysaccharide degradation</keyword>
<dbReference type="CDD" id="cd00063">
    <property type="entry name" value="FN3"/>
    <property type="match status" value="1"/>
</dbReference>